<sequence>MLMKKRLLYLLALPVVMLLLASCHCEEDDFIDRPDPKSLIIKGVAKTPDGQPIPNIEIKLDYMIMSGIFSTKVYHKAKATTDKDGDYIMFFNLNDKEIKSLTTDSADVGTLYSLQMTLDLSKLDDKVYLLPTDITAVHPLSKKEIFYSYYIVPGRLQKGQVYEQNIFIPRKQLVKVRIETNGTINEKDSFAICNKVWYGMENQIPEDFNQARGYLSFYQPVKLKNTHSQTVQISCAVEQNSKLSLYRLPYGEYNYKEYSSEVEVPVMQTGGELILRTH</sequence>
<comment type="caution">
    <text evidence="2">The sequence shown here is derived from an EMBL/GenBank/DDBJ whole genome shotgun (WGS) entry which is preliminary data.</text>
</comment>
<protein>
    <recommendedName>
        <fullName evidence="4">DUF4361 domain-containing protein</fullName>
    </recommendedName>
</protein>
<reference evidence="2 3" key="1">
    <citation type="submission" date="2017-06" db="EMBL/GenBank/DDBJ databases">
        <authorList>
            <person name="Varghese N."/>
            <person name="Submissions S."/>
        </authorList>
    </citation>
    <scope>NUCLEOTIDE SEQUENCE [LARGE SCALE GENOMIC DNA]</scope>
    <source>
        <strain evidence="2 3">DSM 26989</strain>
    </source>
</reference>
<feature type="chain" id="PRO_5041723155" description="DUF4361 domain-containing protein" evidence="1">
    <location>
        <begin position="26"/>
        <end position="278"/>
    </location>
</feature>
<evidence type="ECO:0000256" key="1">
    <source>
        <dbReference type="SAM" id="SignalP"/>
    </source>
</evidence>
<dbReference type="EMBL" id="FZNZ01000006">
    <property type="protein sequence ID" value="SNR71147.1"/>
    <property type="molecule type" value="Genomic_DNA"/>
</dbReference>
<organism evidence="2 3">
    <name type="scientific">Prevotella jejuni</name>
    <dbReference type="NCBI Taxonomy" id="1177574"/>
    <lineage>
        <taxon>Bacteria</taxon>
        <taxon>Pseudomonadati</taxon>
        <taxon>Bacteroidota</taxon>
        <taxon>Bacteroidia</taxon>
        <taxon>Bacteroidales</taxon>
        <taxon>Prevotellaceae</taxon>
        <taxon>Prevotella</taxon>
    </lineage>
</organism>
<keyword evidence="3" id="KW-1185">Reference proteome</keyword>
<proteinExistence type="predicted"/>
<dbReference type="AlphaFoldDB" id="A0AA94ITE1"/>
<dbReference type="PROSITE" id="PS51257">
    <property type="entry name" value="PROKAR_LIPOPROTEIN"/>
    <property type="match status" value="1"/>
</dbReference>
<evidence type="ECO:0000313" key="2">
    <source>
        <dbReference type="EMBL" id="SNR71147.1"/>
    </source>
</evidence>
<gene>
    <name evidence="2" type="ORF">SAMN06265364_10622</name>
</gene>
<name>A0AA94ITE1_9BACT</name>
<dbReference type="Proteomes" id="UP000198427">
    <property type="component" value="Unassembled WGS sequence"/>
</dbReference>
<feature type="signal peptide" evidence="1">
    <location>
        <begin position="1"/>
        <end position="25"/>
    </location>
</feature>
<accession>A0AA94ITE1</accession>
<evidence type="ECO:0000313" key="3">
    <source>
        <dbReference type="Proteomes" id="UP000198427"/>
    </source>
</evidence>
<evidence type="ECO:0008006" key="4">
    <source>
        <dbReference type="Google" id="ProtNLM"/>
    </source>
</evidence>
<keyword evidence="1" id="KW-0732">Signal</keyword>